<dbReference type="Pfam" id="PF09353">
    <property type="entry name" value="DUF1995"/>
    <property type="match status" value="1"/>
</dbReference>
<dbReference type="OrthoDB" id="5696at2759"/>
<feature type="compositionally biased region" description="Basic residues" evidence="1">
    <location>
        <begin position="24"/>
        <end position="36"/>
    </location>
</feature>
<dbReference type="PANTHER" id="PTHR35509:SF1">
    <property type="entry name" value="DOMAIN PROTEIN, PUTATIVE (DUF1995)-RELATED"/>
    <property type="match status" value="1"/>
</dbReference>
<name>A0A830HPJ6_9CHLO</name>
<accession>A0A830HPJ6</accession>
<dbReference type="AlphaFoldDB" id="A0A830HPJ6"/>
<feature type="region of interest" description="Disordered" evidence="1">
    <location>
        <begin position="19"/>
        <end position="69"/>
    </location>
</feature>
<comment type="caution">
    <text evidence="3">The sequence shown here is derived from an EMBL/GenBank/DDBJ whole genome shotgun (WGS) entry which is preliminary data.</text>
</comment>
<evidence type="ECO:0000313" key="4">
    <source>
        <dbReference type="Proteomes" id="UP000660262"/>
    </source>
</evidence>
<protein>
    <recommendedName>
        <fullName evidence="2">DUF1995 domain-containing protein</fullName>
    </recommendedName>
</protein>
<evidence type="ECO:0000313" key="3">
    <source>
        <dbReference type="EMBL" id="GHP08862.1"/>
    </source>
</evidence>
<reference evidence="3" key="1">
    <citation type="submission" date="2020-10" db="EMBL/GenBank/DDBJ databases">
        <title>Unveiling of a novel bifunctional photoreceptor, Dualchrome1, isolated from a cosmopolitan green alga.</title>
        <authorList>
            <person name="Suzuki S."/>
            <person name="Kawachi M."/>
        </authorList>
    </citation>
    <scope>NUCLEOTIDE SEQUENCE</scope>
    <source>
        <strain evidence="3">NIES 2893</strain>
    </source>
</reference>
<dbReference type="EMBL" id="BNJQ01000022">
    <property type="protein sequence ID" value="GHP08862.1"/>
    <property type="molecule type" value="Genomic_DNA"/>
</dbReference>
<feature type="domain" description="DUF1995" evidence="2">
    <location>
        <begin position="70"/>
        <end position="298"/>
    </location>
</feature>
<dbReference type="InterPro" id="IPR053021">
    <property type="entry name" value="Chloroplast_ADK"/>
</dbReference>
<gene>
    <name evidence="3" type="ORF">PPROV_000759900</name>
</gene>
<proteinExistence type="predicted"/>
<keyword evidence="4" id="KW-1185">Reference proteome</keyword>
<dbReference type="InterPro" id="IPR018962">
    <property type="entry name" value="DUF1995"/>
</dbReference>
<evidence type="ECO:0000256" key="1">
    <source>
        <dbReference type="SAM" id="MobiDB-lite"/>
    </source>
</evidence>
<dbReference type="PANTHER" id="PTHR35509">
    <property type="entry name" value="DOMAIN PROTEIN, PUTATIVE (DUF1995)-RELATED"/>
    <property type="match status" value="1"/>
</dbReference>
<sequence>MVAAAANVSNVLLRSRQVGQAKALGRRRRNHQHVLRRCAPPSSPTSSSSEDITPPSPTPPQPARDDDVLPDSLDDAVSISAARTTLALNQGVTRCIVELIIPELWDPISGAVMAESGDQMRLWDLSRSFIVELKQSMEDAGNPQPNVHVLYPDEGVAALLRNRWQDAEFTIGSMNERRPLARLEDRPDVVVVASPDPQSLDSLQNLELAASDMATSLVLLNPRLASGDAGIGLNVRRMRQNFLNRFSVTYSLRPIEDFGAQLKRYPEMWKIFLADPELPGRYCLAKELVNRPSGDEMEMIIDAYARSVRGDEEDDDQKGDASPLDSIMATMRSVQRFMNQITK</sequence>
<dbReference type="Proteomes" id="UP000660262">
    <property type="component" value="Unassembled WGS sequence"/>
</dbReference>
<organism evidence="3 4">
    <name type="scientific">Pycnococcus provasolii</name>
    <dbReference type="NCBI Taxonomy" id="41880"/>
    <lineage>
        <taxon>Eukaryota</taxon>
        <taxon>Viridiplantae</taxon>
        <taxon>Chlorophyta</taxon>
        <taxon>Pseudoscourfieldiophyceae</taxon>
        <taxon>Pseudoscourfieldiales</taxon>
        <taxon>Pycnococcaceae</taxon>
        <taxon>Pycnococcus</taxon>
    </lineage>
</organism>
<feature type="compositionally biased region" description="Low complexity" evidence="1">
    <location>
        <begin position="44"/>
        <end position="53"/>
    </location>
</feature>
<evidence type="ECO:0000259" key="2">
    <source>
        <dbReference type="Pfam" id="PF09353"/>
    </source>
</evidence>